<protein>
    <recommendedName>
        <fullName evidence="4">ABC transporter domain-containing protein</fullName>
    </recommendedName>
</protein>
<gene>
    <name evidence="5" type="ORF">AYR66_06885</name>
</gene>
<dbReference type="Pfam" id="PF00005">
    <property type="entry name" value="ABC_tran"/>
    <property type="match status" value="1"/>
</dbReference>
<accession>A0A254T9E1</accession>
<reference evidence="5 6" key="1">
    <citation type="submission" date="2016-02" db="EMBL/GenBank/DDBJ databases">
        <authorList>
            <person name="Wen L."/>
            <person name="He K."/>
            <person name="Yang H."/>
        </authorList>
    </citation>
    <scope>NUCLEOTIDE SEQUENCE [LARGE SCALE GENOMIC DNA]</scope>
    <source>
        <strain evidence="5 6">TSA40</strain>
    </source>
</reference>
<dbReference type="GO" id="GO:0015658">
    <property type="term" value="F:branched-chain amino acid transmembrane transporter activity"/>
    <property type="evidence" value="ECO:0007669"/>
    <property type="project" value="TreeGrafter"/>
</dbReference>
<dbReference type="SUPFAM" id="SSF52540">
    <property type="entry name" value="P-loop containing nucleoside triphosphate hydrolases"/>
    <property type="match status" value="1"/>
</dbReference>
<dbReference type="Proteomes" id="UP000197535">
    <property type="component" value="Unassembled WGS sequence"/>
</dbReference>
<dbReference type="InterPro" id="IPR052156">
    <property type="entry name" value="BCAA_Transport_ATP-bd_LivF"/>
</dbReference>
<name>A0A254T9E1_9BURK</name>
<dbReference type="EMBL" id="LSTO01000001">
    <property type="protein sequence ID" value="OWW19266.1"/>
    <property type="molecule type" value="Genomic_DNA"/>
</dbReference>
<evidence type="ECO:0000313" key="5">
    <source>
        <dbReference type="EMBL" id="OWW19266.1"/>
    </source>
</evidence>
<dbReference type="GO" id="GO:0015807">
    <property type="term" value="P:L-amino acid transport"/>
    <property type="evidence" value="ECO:0007669"/>
    <property type="project" value="TreeGrafter"/>
</dbReference>
<comment type="similarity">
    <text evidence="1">Belongs to the ABC transporter superfamily.</text>
</comment>
<dbReference type="PANTHER" id="PTHR43820:SF4">
    <property type="entry name" value="HIGH-AFFINITY BRANCHED-CHAIN AMINO ACID TRANSPORT ATP-BINDING PROTEIN LIVF"/>
    <property type="match status" value="1"/>
</dbReference>
<dbReference type="GO" id="GO:0005524">
    <property type="term" value="F:ATP binding"/>
    <property type="evidence" value="ECO:0007669"/>
    <property type="project" value="InterPro"/>
</dbReference>
<evidence type="ECO:0000256" key="2">
    <source>
        <dbReference type="ARBA" id="ARBA00022448"/>
    </source>
</evidence>
<evidence type="ECO:0000256" key="3">
    <source>
        <dbReference type="ARBA" id="ARBA00022970"/>
    </source>
</evidence>
<keyword evidence="2" id="KW-0813">Transport</keyword>
<sequence length="102" mass="11267">MSGGQQQMLAIGRALMSRPRLVLFDEISLGLAPIMMDRLYEALAELRAAGLTMVIVEQDVERALDLADEVHVMEHGRFALSGTAKTIRDDPMLRHLYIGTGT</sequence>
<comment type="caution">
    <text evidence="5">The sequence shown here is derived from an EMBL/GenBank/DDBJ whole genome shotgun (WGS) entry which is preliminary data.</text>
</comment>
<feature type="domain" description="ABC transporter" evidence="4">
    <location>
        <begin position="1"/>
        <end position="26"/>
    </location>
</feature>
<organism evidence="5 6">
    <name type="scientific">Noviherbaspirillum denitrificans</name>
    <dbReference type="NCBI Taxonomy" id="1968433"/>
    <lineage>
        <taxon>Bacteria</taxon>
        <taxon>Pseudomonadati</taxon>
        <taxon>Pseudomonadota</taxon>
        <taxon>Betaproteobacteria</taxon>
        <taxon>Burkholderiales</taxon>
        <taxon>Oxalobacteraceae</taxon>
        <taxon>Noviherbaspirillum</taxon>
    </lineage>
</organism>
<dbReference type="OrthoDB" id="9776369at2"/>
<dbReference type="GO" id="GO:0016887">
    <property type="term" value="F:ATP hydrolysis activity"/>
    <property type="evidence" value="ECO:0007669"/>
    <property type="project" value="InterPro"/>
</dbReference>
<dbReference type="InterPro" id="IPR027417">
    <property type="entry name" value="P-loop_NTPase"/>
</dbReference>
<dbReference type="PANTHER" id="PTHR43820">
    <property type="entry name" value="HIGH-AFFINITY BRANCHED-CHAIN AMINO ACID TRANSPORT ATP-BINDING PROTEIN LIVF"/>
    <property type="match status" value="1"/>
</dbReference>
<evidence type="ECO:0000256" key="1">
    <source>
        <dbReference type="ARBA" id="ARBA00005417"/>
    </source>
</evidence>
<proteinExistence type="inferred from homology"/>
<dbReference type="InterPro" id="IPR003439">
    <property type="entry name" value="ABC_transporter-like_ATP-bd"/>
</dbReference>
<dbReference type="Gene3D" id="3.40.50.300">
    <property type="entry name" value="P-loop containing nucleotide triphosphate hydrolases"/>
    <property type="match status" value="1"/>
</dbReference>
<evidence type="ECO:0000313" key="6">
    <source>
        <dbReference type="Proteomes" id="UP000197535"/>
    </source>
</evidence>
<evidence type="ECO:0000259" key="4">
    <source>
        <dbReference type="Pfam" id="PF00005"/>
    </source>
</evidence>
<keyword evidence="6" id="KW-1185">Reference proteome</keyword>
<keyword evidence="3" id="KW-0029">Amino-acid transport</keyword>
<dbReference type="AlphaFoldDB" id="A0A254T9E1"/>